<dbReference type="GO" id="GO:0000244">
    <property type="term" value="P:spliceosomal tri-snRNP complex assembly"/>
    <property type="evidence" value="ECO:0007669"/>
    <property type="project" value="TreeGrafter"/>
</dbReference>
<evidence type="ECO:0000256" key="1">
    <source>
        <dbReference type="ARBA" id="ARBA00006281"/>
    </source>
</evidence>
<proteinExistence type="inferred from homology"/>
<accession>A0A2R5G972</accession>
<dbReference type="InParanoid" id="A0A2R5G972"/>
<dbReference type="AlphaFoldDB" id="A0A2R5G972"/>
<evidence type="ECO:0000313" key="6">
    <source>
        <dbReference type="Proteomes" id="UP000241890"/>
    </source>
</evidence>
<sequence length="444" mass="48552">MAWADVDAGRMAGLVAEKDGEACTVVCLDAPAGLQLGVDLKAFALGPRFKGVKLVPPGLRMLHYRLGGSDGPARAFFFQLGNPEQSGDEKAHRVVALRWDKALEDFALVDEEDTARITAAVHRLELDANLGAYDPEHYARWQQLTQFWDERVLNVAGLRPDVLVLGAGNDHDDNNDGLDTGDDMDLTGDKVSHSSPGGVGSDYCTPHFTTLPDLARLSRQMRANGTLSDTKGAHFFKSASGAWLSPAEITALHLDPTPLLQRLIKVAYHGDYELFLGEIQLAFILFVYLASLPGLEFWKTAVHLVASSASLRQEKPSWISLFCNVLAHQVFLLPKDLFQNELLEDNFLSEALSSLLDESEASAALKPAIVDLRAALRQQYGASLLARLDAFVDEEERAFEAASLQPASTDLLAQAVEEATLADGAQEPPQPKLRKPERMAWMLP</sequence>
<dbReference type="Gene3D" id="1.25.40.550">
    <property type="entry name" value="Aar2, C-terminal domain-like"/>
    <property type="match status" value="1"/>
</dbReference>
<dbReference type="InterPro" id="IPR033648">
    <property type="entry name" value="AAR2_C"/>
</dbReference>
<keyword evidence="6" id="KW-1185">Reference proteome</keyword>
<dbReference type="Proteomes" id="UP000241890">
    <property type="component" value="Unassembled WGS sequence"/>
</dbReference>
<name>A0A2R5G972_9STRA</name>
<dbReference type="CDD" id="cd13777">
    <property type="entry name" value="Aar2_N"/>
    <property type="match status" value="1"/>
</dbReference>
<dbReference type="PANTHER" id="PTHR12689">
    <property type="entry name" value="A1 CISTRON SPLICING FACTOR AAR2-RELATED"/>
    <property type="match status" value="1"/>
</dbReference>
<protein>
    <submittedName>
        <fullName evidence="5">Protein AAR2-like</fullName>
    </submittedName>
</protein>
<evidence type="ECO:0000259" key="3">
    <source>
        <dbReference type="Pfam" id="PF05282"/>
    </source>
</evidence>
<evidence type="ECO:0000256" key="2">
    <source>
        <dbReference type="SAM" id="MobiDB-lite"/>
    </source>
</evidence>
<gene>
    <name evidence="5" type="ORF">FCC1311_025492</name>
</gene>
<dbReference type="Gene3D" id="2.60.34.20">
    <property type="match status" value="1"/>
</dbReference>
<dbReference type="CDD" id="cd13778">
    <property type="entry name" value="Aar2_C"/>
    <property type="match status" value="1"/>
</dbReference>
<evidence type="ECO:0000313" key="5">
    <source>
        <dbReference type="EMBL" id="GBG26328.1"/>
    </source>
</evidence>
<dbReference type="InterPro" id="IPR033647">
    <property type="entry name" value="Aar2_N"/>
</dbReference>
<dbReference type="Pfam" id="PF05282">
    <property type="entry name" value="AAR2"/>
    <property type="match status" value="1"/>
</dbReference>
<evidence type="ECO:0000259" key="4">
    <source>
        <dbReference type="Pfam" id="PF20981"/>
    </source>
</evidence>
<comment type="similarity">
    <text evidence="1">Belongs to the AAR2 family.</text>
</comment>
<reference evidence="5 6" key="1">
    <citation type="submission" date="2017-12" db="EMBL/GenBank/DDBJ databases">
        <title>Sequencing, de novo assembly and annotation of complete genome of a new Thraustochytrid species, strain FCC1311.</title>
        <authorList>
            <person name="Sedici K."/>
            <person name="Godart F."/>
            <person name="Aiese Cigliano R."/>
            <person name="Sanseverino W."/>
            <person name="Barakat M."/>
            <person name="Ortet P."/>
            <person name="Marechal E."/>
            <person name="Cagnac O."/>
            <person name="Amato A."/>
        </authorList>
    </citation>
    <scope>NUCLEOTIDE SEQUENCE [LARGE SCALE GENOMIC DNA]</scope>
</reference>
<feature type="region of interest" description="Disordered" evidence="2">
    <location>
        <begin position="422"/>
        <end position="444"/>
    </location>
</feature>
<dbReference type="EMBL" id="BEYU01000019">
    <property type="protein sequence ID" value="GBG26328.1"/>
    <property type="molecule type" value="Genomic_DNA"/>
</dbReference>
<dbReference type="OrthoDB" id="201752at2759"/>
<dbReference type="InterPro" id="IPR038514">
    <property type="entry name" value="AAR2_C_sf"/>
</dbReference>
<comment type="caution">
    <text evidence="5">The sequence shown here is derived from an EMBL/GenBank/DDBJ whole genome shotgun (WGS) entry which is preliminary data.</text>
</comment>
<feature type="domain" description="AAR2 N-terminal" evidence="4">
    <location>
        <begin position="23"/>
        <end position="153"/>
    </location>
</feature>
<dbReference type="PANTHER" id="PTHR12689:SF4">
    <property type="entry name" value="PROTEIN AAR2 HOMOLOG"/>
    <property type="match status" value="1"/>
</dbReference>
<feature type="domain" description="AAR2 C-terminal" evidence="3">
    <location>
        <begin position="245"/>
        <end position="381"/>
    </location>
</feature>
<dbReference type="InterPro" id="IPR038516">
    <property type="entry name" value="AAR2_N_sf"/>
</dbReference>
<organism evidence="5 6">
    <name type="scientific">Hondaea fermentalgiana</name>
    <dbReference type="NCBI Taxonomy" id="2315210"/>
    <lineage>
        <taxon>Eukaryota</taxon>
        <taxon>Sar</taxon>
        <taxon>Stramenopiles</taxon>
        <taxon>Bigyra</taxon>
        <taxon>Labyrinthulomycetes</taxon>
        <taxon>Thraustochytrida</taxon>
        <taxon>Thraustochytriidae</taxon>
        <taxon>Hondaea</taxon>
    </lineage>
</organism>
<dbReference type="Pfam" id="PF20981">
    <property type="entry name" value="AAR2_1st"/>
    <property type="match status" value="1"/>
</dbReference>
<dbReference type="InterPro" id="IPR007946">
    <property type="entry name" value="AAR2"/>
</dbReference>